<evidence type="ECO:0000256" key="1">
    <source>
        <dbReference type="SAM" id="Phobius"/>
    </source>
</evidence>
<dbReference type="RefSeq" id="WP_144860533.1">
    <property type="nucleotide sequence ID" value="NZ_BMLA01000013.1"/>
</dbReference>
<dbReference type="EMBL" id="JACHMC010000002">
    <property type="protein sequence ID" value="MBB4883952.1"/>
    <property type="molecule type" value="Genomic_DNA"/>
</dbReference>
<organism evidence="2 3">
    <name type="scientific">Micrococcus flavus</name>
    <dbReference type="NCBI Taxonomy" id="384602"/>
    <lineage>
        <taxon>Bacteria</taxon>
        <taxon>Bacillati</taxon>
        <taxon>Actinomycetota</taxon>
        <taxon>Actinomycetes</taxon>
        <taxon>Micrococcales</taxon>
        <taxon>Micrococcaceae</taxon>
        <taxon>Micrococcus</taxon>
    </lineage>
</organism>
<comment type="caution">
    <text evidence="2">The sequence shown here is derived from an EMBL/GenBank/DDBJ whole genome shotgun (WGS) entry which is preliminary data.</text>
</comment>
<reference evidence="2 3" key="1">
    <citation type="submission" date="2020-08" db="EMBL/GenBank/DDBJ databases">
        <title>Sequencing the genomes of 1000 actinobacteria strains.</title>
        <authorList>
            <person name="Klenk H.-P."/>
        </authorList>
    </citation>
    <scope>NUCLEOTIDE SEQUENCE [LARGE SCALE GENOMIC DNA]</scope>
    <source>
        <strain evidence="2 3">DSM 19079</strain>
    </source>
</reference>
<accession>A0A7W7PBW5</accession>
<keyword evidence="3" id="KW-1185">Reference proteome</keyword>
<keyword evidence="1" id="KW-0812">Transmembrane</keyword>
<protein>
    <recommendedName>
        <fullName evidence="4">Conjugal transfer protein TrbC</fullName>
    </recommendedName>
</protein>
<sequence length="95" mass="9881">MPLDLLPALDVLTPLATVPNVTPEQPPGTEGLTTSLNWVSWFVIFAGVFGFLISAGMLVVSSVTGREFASAKGLFLSIIGCILAVAVGGIMQTFV</sequence>
<proteinExistence type="predicted"/>
<evidence type="ECO:0000313" key="3">
    <source>
        <dbReference type="Proteomes" id="UP000560081"/>
    </source>
</evidence>
<feature type="transmembrane region" description="Helical" evidence="1">
    <location>
        <begin position="38"/>
        <end position="61"/>
    </location>
</feature>
<keyword evidence="1" id="KW-1133">Transmembrane helix</keyword>
<name>A0A7W7PBW5_9MICC</name>
<feature type="transmembrane region" description="Helical" evidence="1">
    <location>
        <begin position="73"/>
        <end position="94"/>
    </location>
</feature>
<evidence type="ECO:0000313" key="2">
    <source>
        <dbReference type="EMBL" id="MBB4883952.1"/>
    </source>
</evidence>
<evidence type="ECO:0008006" key="4">
    <source>
        <dbReference type="Google" id="ProtNLM"/>
    </source>
</evidence>
<dbReference type="AlphaFoldDB" id="A0A7W7PBW5"/>
<gene>
    <name evidence="2" type="ORF">BJ976_002360</name>
</gene>
<keyword evidence="1" id="KW-0472">Membrane</keyword>
<dbReference type="Proteomes" id="UP000560081">
    <property type="component" value="Unassembled WGS sequence"/>
</dbReference>